<evidence type="ECO:0000256" key="1">
    <source>
        <dbReference type="SAM" id="Phobius"/>
    </source>
</evidence>
<feature type="transmembrane region" description="Helical" evidence="1">
    <location>
        <begin position="119"/>
        <end position="138"/>
    </location>
</feature>
<organism evidence="2">
    <name type="scientific">viral metagenome</name>
    <dbReference type="NCBI Taxonomy" id="1070528"/>
    <lineage>
        <taxon>unclassified sequences</taxon>
        <taxon>metagenomes</taxon>
        <taxon>organismal metagenomes</taxon>
    </lineage>
</organism>
<keyword evidence="1" id="KW-0472">Membrane</keyword>
<keyword evidence="1" id="KW-1133">Transmembrane helix</keyword>
<dbReference type="EMBL" id="MN740443">
    <property type="protein sequence ID" value="QHU26650.1"/>
    <property type="molecule type" value="Genomic_DNA"/>
</dbReference>
<evidence type="ECO:0000313" key="2">
    <source>
        <dbReference type="EMBL" id="QHU26650.1"/>
    </source>
</evidence>
<feature type="transmembrane region" description="Helical" evidence="1">
    <location>
        <begin position="6"/>
        <end position="27"/>
    </location>
</feature>
<reference evidence="2" key="1">
    <citation type="journal article" date="2020" name="Nature">
        <title>Giant virus diversity and host interactions through global metagenomics.</title>
        <authorList>
            <person name="Schulz F."/>
            <person name="Roux S."/>
            <person name="Paez-Espino D."/>
            <person name="Jungbluth S."/>
            <person name="Walsh D.A."/>
            <person name="Denef V.J."/>
            <person name="McMahon K.D."/>
            <person name="Konstantinidis K.T."/>
            <person name="Eloe-Fadrosh E.A."/>
            <person name="Kyrpides N.C."/>
            <person name="Woyke T."/>
        </authorList>
    </citation>
    <scope>NUCLEOTIDE SEQUENCE</scope>
    <source>
        <strain evidence="2">GVMAG-M-3300027759-42</strain>
    </source>
</reference>
<feature type="transmembrane region" description="Helical" evidence="1">
    <location>
        <begin position="65"/>
        <end position="88"/>
    </location>
</feature>
<feature type="transmembrane region" description="Helical" evidence="1">
    <location>
        <begin position="163"/>
        <end position="188"/>
    </location>
</feature>
<proteinExistence type="predicted"/>
<feature type="transmembrane region" description="Helical" evidence="1">
    <location>
        <begin position="34"/>
        <end position="53"/>
    </location>
</feature>
<dbReference type="AlphaFoldDB" id="A0A6C0L8K8"/>
<keyword evidence="1" id="KW-0812">Transmembrane</keyword>
<sequence length="198" mass="22395">MAKTSAVFLNYFAFAILFVVGFIIVYIKNTEIIGFYHLFIVNIACTLYTISYFTSVEGMDLVPYAIGFSLIISGIFHTVCLIFIVMMISNLKVKYSDTYGTPINLPLIYKEHLEMFKRLMISTFSVCGVLLIIYGTQYDPPNGININFTQEMKSIGNIMYKPYPFAVLIITCAPLIMSSINVSIANNFSAITRQDLMR</sequence>
<accession>A0A6C0L8K8</accession>
<protein>
    <submittedName>
        <fullName evidence="2">Uncharacterized protein</fullName>
    </submittedName>
</protein>
<name>A0A6C0L8K8_9ZZZZ</name>